<reference evidence="1" key="1">
    <citation type="journal article" date="2021" name="Proc. Natl. Acad. Sci. U.S.A.">
        <title>A Catalog of Tens of Thousands of Viruses from Human Metagenomes Reveals Hidden Associations with Chronic Diseases.</title>
        <authorList>
            <person name="Tisza M.J."/>
            <person name="Buck C.B."/>
        </authorList>
    </citation>
    <scope>NUCLEOTIDE SEQUENCE</scope>
    <source>
        <strain evidence="1">CtNiB4</strain>
    </source>
</reference>
<sequence>MLDIRQNFVTRRSPVQVWLAAQRKGDAYASPFLFHRFFLPLPD</sequence>
<accession>A0A8S5L7N1</accession>
<organism evidence="1">
    <name type="scientific">Siphoviridae sp. ctNiB4</name>
    <dbReference type="NCBI Taxonomy" id="2823575"/>
    <lineage>
        <taxon>Viruses</taxon>
        <taxon>Duplodnaviria</taxon>
        <taxon>Heunggongvirae</taxon>
        <taxon>Uroviricota</taxon>
        <taxon>Caudoviricetes</taxon>
    </lineage>
</organism>
<protein>
    <submittedName>
        <fullName evidence="1">Uncharacterized protein</fullName>
    </submittedName>
</protein>
<name>A0A8S5L7N1_9CAUD</name>
<proteinExistence type="predicted"/>
<evidence type="ECO:0000313" key="1">
    <source>
        <dbReference type="EMBL" id="DAD65762.1"/>
    </source>
</evidence>
<dbReference type="EMBL" id="BK014648">
    <property type="protein sequence ID" value="DAD65762.1"/>
    <property type="molecule type" value="Genomic_DNA"/>
</dbReference>